<reference evidence="9 12" key="2">
    <citation type="submission" date="2020-10" db="EMBL/GenBank/DDBJ databases">
        <title>Genome sequences of Pseudomonas isolates.</title>
        <authorList>
            <person name="Wessels L."/>
            <person name="Reich F."/>
            <person name="Hammerl J."/>
        </authorList>
    </citation>
    <scope>NUCLEOTIDE SEQUENCE [LARGE SCALE GENOMIC DNA]</scope>
    <source>
        <strain evidence="9 12">20-MO00624-0</strain>
    </source>
</reference>
<evidence type="ECO:0000313" key="9">
    <source>
        <dbReference type="EMBL" id="MBF8640281.1"/>
    </source>
</evidence>
<reference evidence="10 11" key="1">
    <citation type="submission" date="2018-06" db="EMBL/GenBank/DDBJ databases">
        <authorList>
            <consortium name="Pathogen Informatics"/>
            <person name="Doyle S."/>
        </authorList>
    </citation>
    <scope>NUCLEOTIDE SEQUENCE [LARGE SCALE GENOMIC DNA]</scope>
    <source>
        <strain evidence="10 11">NCTC11842</strain>
    </source>
</reference>
<evidence type="ECO:0000313" key="12">
    <source>
        <dbReference type="Proteomes" id="UP000626180"/>
    </source>
</evidence>
<protein>
    <submittedName>
        <fullName evidence="9">Penicillin-binding protein activator</fullName>
    </submittedName>
    <submittedName>
        <fullName evidence="10">Putative lipoprotein</fullName>
    </submittedName>
</protein>
<evidence type="ECO:0000256" key="4">
    <source>
        <dbReference type="ARBA" id="ARBA00023136"/>
    </source>
</evidence>
<dbReference type="PANTHER" id="PTHR38038">
    <property type="entry name" value="PENICILLIN-BINDING PROTEIN ACTIVATOR LPOA"/>
    <property type="match status" value="1"/>
</dbReference>
<keyword evidence="6" id="KW-0998">Cell outer membrane</keyword>
<dbReference type="AlphaFoldDB" id="A0A2X2E6U9"/>
<evidence type="ECO:0000256" key="3">
    <source>
        <dbReference type="ARBA" id="ARBA00022984"/>
    </source>
</evidence>
<accession>A0A2X2E6U9</accession>
<sequence>MTVRLRTLVSVPLISLLAACASSPSNTLGELPRIPQANIQQLLEQAGSDTSEKANMLRLSAAEIAYKQQNFTQAKQILGSIQLQQLKPIPQVYAGTLRGEIALAENQPKEALKALQQPGFEHLSELPVEQQISVSMVKARALQADNQTLAAAKERIFIAPLLKSDQASANHEAIWSLISALPADQLQPVAGNNELNGWLALAAITHSNGSLDDQLAAIDDWRKQNPNHPAASHLPQALEKLRNLEQQPLTHIALLLPQQGQLANVSRALQDGFMASLYESQQNGQTPPAVSFYDSTQVRSIDDFYRQAKADGAQLVVGPLEKSLVKQLSDHQQLPLPTLALNYSDSQGVGPKQLYQFGLAAEDEAREAADRAAEEGKHTAVAMVPRGDWGDRVLAAFDQEWRAKGGMLLGAERIDQPVELARQITRLLQNRQGGQSIDFIFLAATPQQARQIKPTLAYQYAGDIPVYATSHLYSGSSNPAQDQDLNGIQFCETPWLLNTNDPVRRKVVTQWPQASSSLGRLYAMGADAYLLSTRLPQLKALPNTQINGLSGDLTLSPTQRVVRRLPWAQFVNGQVQPVSQSGTL</sequence>
<dbReference type="Gene3D" id="1.25.40.650">
    <property type="match status" value="1"/>
</dbReference>
<keyword evidence="3" id="KW-0573">Peptidoglycan synthesis</keyword>
<evidence type="ECO:0000256" key="1">
    <source>
        <dbReference type="ARBA" id="ARBA00022729"/>
    </source>
</evidence>
<dbReference type="EMBL" id="UAUF01000009">
    <property type="protein sequence ID" value="SPZ03829.1"/>
    <property type="molecule type" value="Genomic_DNA"/>
</dbReference>
<dbReference type="SUPFAM" id="SSF53822">
    <property type="entry name" value="Periplasmic binding protein-like I"/>
    <property type="match status" value="1"/>
</dbReference>
<dbReference type="EMBL" id="JADMCD010000002">
    <property type="protein sequence ID" value="MBF8640281.1"/>
    <property type="molecule type" value="Genomic_DNA"/>
</dbReference>
<dbReference type="InterPro" id="IPR028082">
    <property type="entry name" value="Peripla_BP_I"/>
</dbReference>
<dbReference type="GO" id="GO:0009252">
    <property type="term" value="P:peptidoglycan biosynthetic process"/>
    <property type="evidence" value="ECO:0007669"/>
    <property type="project" value="UniProtKB-KW"/>
</dbReference>
<dbReference type="GO" id="GO:0031241">
    <property type="term" value="C:periplasmic side of cell outer membrane"/>
    <property type="evidence" value="ECO:0007669"/>
    <property type="project" value="TreeGrafter"/>
</dbReference>
<proteinExistence type="predicted"/>
<evidence type="ECO:0000313" key="11">
    <source>
        <dbReference type="Proteomes" id="UP000250443"/>
    </source>
</evidence>
<dbReference type="Gene3D" id="3.40.50.2300">
    <property type="match status" value="2"/>
</dbReference>
<evidence type="ECO:0000256" key="8">
    <source>
        <dbReference type="SAM" id="SignalP"/>
    </source>
</evidence>
<evidence type="ECO:0000313" key="10">
    <source>
        <dbReference type="EMBL" id="SPZ03829.1"/>
    </source>
</evidence>
<keyword evidence="1 8" id="KW-0732">Signal</keyword>
<keyword evidence="5" id="KW-0564">Palmitate</keyword>
<keyword evidence="7 10" id="KW-0449">Lipoprotein</keyword>
<evidence type="ECO:0000256" key="7">
    <source>
        <dbReference type="ARBA" id="ARBA00023288"/>
    </source>
</evidence>
<dbReference type="GO" id="GO:0008360">
    <property type="term" value="P:regulation of cell shape"/>
    <property type="evidence" value="ECO:0007669"/>
    <property type="project" value="UniProtKB-KW"/>
</dbReference>
<feature type="chain" id="PRO_5016023060" evidence="8">
    <location>
        <begin position="22"/>
        <end position="584"/>
    </location>
</feature>
<organism evidence="10 11">
    <name type="scientific">Pseudomonas luteola</name>
    <dbReference type="NCBI Taxonomy" id="47886"/>
    <lineage>
        <taxon>Bacteria</taxon>
        <taxon>Pseudomonadati</taxon>
        <taxon>Pseudomonadota</taxon>
        <taxon>Gammaproteobacteria</taxon>
        <taxon>Pseudomonadales</taxon>
        <taxon>Pseudomonadaceae</taxon>
        <taxon>Pseudomonas</taxon>
    </lineage>
</organism>
<keyword evidence="12" id="KW-1185">Reference proteome</keyword>
<keyword evidence="2" id="KW-0133">Cell shape</keyword>
<name>A0A2X2E6U9_PSELU</name>
<evidence type="ECO:0000256" key="6">
    <source>
        <dbReference type="ARBA" id="ARBA00023237"/>
    </source>
</evidence>
<dbReference type="PROSITE" id="PS51257">
    <property type="entry name" value="PROKAR_LIPOPROTEIN"/>
    <property type="match status" value="1"/>
</dbReference>
<dbReference type="CDD" id="cd06339">
    <property type="entry name" value="PBP1_YraM_LppC_lipoprotein-like"/>
    <property type="match status" value="1"/>
</dbReference>
<evidence type="ECO:0000256" key="2">
    <source>
        <dbReference type="ARBA" id="ARBA00022960"/>
    </source>
</evidence>
<keyword evidence="4" id="KW-0472">Membrane</keyword>
<dbReference type="Proteomes" id="UP000250443">
    <property type="component" value="Unassembled WGS sequence"/>
</dbReference>
<dbReference type="PANTHER" id="PTHR38038:SF1">
    <property type="entry name" value="PENICILLIN-BINDING PROTEIN ACTIVATOR LPOA"/>
    <property type="match status" value="1"/>
</dbReference>
<dbReference type="Pfam" id="PF04348">
    <property type="entry name" value="LppC"/>
    <property type="match status" value="1"/>
</dbReference>
<evidence type="ECO:0000256" key="5">
    <source>
        <dbReference type="ARBA" id="ARBA00023139"/>
    </source>
</evidence>
<dbReference type="InterPro" id="IPR011990">
    <property type="entry name" value="TPR-like_helical_dom_sf"/>
</dbReference>
<dbReference type="InterPro" id="IPR007443">
    <property type="entry name" value="LpoA"/>
</dbReference>
<dbReference type="RefSeq" id="WP_010795327.1">
    <property type="nucleotide sequence ID" value="NZ_CP069262.1"/>
</dbReference>
<dbReference type="Proteomes" id="UP000626180">
    <property type="component" value="Unassembled WGS sequence"/>
</dbReference>
<gene>
    <name evidence="10" type="primary">lpoA</name>
    <name evidence="9" type="ORF">IRZ65_06275</name>
    <name evidence="10" type="ORF">NCTC11842_01166</name>
</gene>
<dbReference type="GO" id="GO:0030234">
    <property type="term" value="F:enzyme regulator activity"/>
    <property type="evidence" value="ECO:0007669"/>
    <property type="project" value="TreeGrafter"/>
</dbReference>
<dbReference type="Gene3D" id="1.25.40.10">
    <property type="entry name" value="Tetratricopeptide repeat domain"/>
    <property type="match status" value="1"/>
</dbReference>
<feature type="signal peptide" evidence="8">
    <location>
        <begin position="1"/>
        <end position="21"/>
    </location>
</feature>